<protein>
    <submittedName>
        <fullName evidence="1">Uncharacterized protein</fullName>
    </submittedName>
</protein>
<reference evidence="1" key="2">
    <citation type="submission" date="2020-09" db="EMBL/GenBank/DDBJ databases">
        <authorList>
            <person name="Sun Q."/>
            <person name="Zhou Y."/>
        </authorList>
    </citation>
    <scope>NUCLEOTIDE SEQUENCE</scope>
    <source>
        <strain evidence="1">CGMCC 1.12813</strain>
    </source>
</reference>
<proteinExistence type="predicted"/>
<dbReference type="AlphaFoldDB" id="A0A916SLX9"/>
<dbReference type="Proteomes" id="UP000606922">
    <property type="component" value="Unassembled WGS sequence"/>
</dbReference>
<name>A0A916SLX9_9MICO</name>
<keyword evidence="2" id="KW-1185">Reference proteome</keyword>
<evidence type="ECO:0000313" key="1">
    <source>
        <dbReference type="EMBL" id="GGB07444.1"/>
    </source>
</evidence>
<evidence type="ECO:0000313" key="2">
    <source>
        <dbReference type="Proteomes" id="UP000606922"/>
    </source>
</evidence>
<organism evidence="1 2">
    <name type="scientific">Conyzicola nivalis</name>
    <dbReference type="NCBI Taxonomy" id="1477021"/>
    <lineage>
        <taxon>Bacteria</taxon>
        <taxon>Bacillati</taxon>
        <taxon>Actinomycetota</taxon>
        <taxon>Actinomycetes</taxon>
        <taxon>Micrococcales</taxon>
        <taxon>Microbacteriaceae</taxon>
        <taxon>Conyzicola</taxon>
    </lineage>
</organism>
<dbReference type="RefSeq" id="WP_188510689.1">
    <property type="nucleotide sequence ID" value="NZ_BMGB01000001.1"/>
</dbReference>
<sequence>MTHLHPPEWDAVLARLGLPARAPSVKTDAGRRVDRLVPRLNARASDAEIALSLLTASASGPLRERLLATQARVTTHSGARPHHHVPRARTQPPAMTRVLALFGVKGRGPAEQPVAPVERPDVRLWRETSSAISAASPPELDRDAAIDGLRQLLEKRRLSGERVEAILRKLTEAH</sequence>
<reference evidence="1" key="1">
    <citation type="journal article" date="2014" name="Int. J. Syst. Evol. Microbiol.">
        <title>Complete genome sequence of Corynebacterium casei LMG S-19264T (=DSM 44701T), isolated from a smear-ripened cheese.</title>
        <authorList>
            <consortium name="US DOE Joint Genome Institute (JGI-PGF)"/>
            <person name="Walter F."/>
            <person name="Albersmeier A."/>
            <person name="Kalinowski J."/>
            <person name="Ruckert C."/>
        </authorList>
    </citation>
    <scope>NUCLEOTIDE SEQUENCE</scope>
    <source>
        <strain evidence="1">CGMCC 1.12813</strain>
    </source>
</reference>
<comment type="caution">
    <text evidence="1">The sequence shown here is derived from an EMBL/GenBank/DDBJ whole genome shotgun (WGS) entry which is preliminary data.</text>
</comment>
<gene>
    <name evidence="1" type="ORF">GCM10010979_22490</name>
</gene>
<dbReference type="EMBL" id="BMGB01000001">
    <property type="protein sequence ID" value="GGB07444.1"/>
    <property type="molecule type" value="Genomic_DNA"/>
</dbReference>
<accession>A0A916SLX9</accession>